<dbReference type="AlphaFoldDB" id="A0A9K3D8B8"/>
<name>A0A9K3D8B8_9EUKA</name>
<dbReference type="EMBL" id="BDIP01006236">
    <property type="protein sequence ID" value="GIQ90482.1"/>
    <property type="molecule type" value="Genomic_DNA"/>
</dbReference>
<proteinExistence type="predicted"/>
<feature type="non-terminal residue" evidence="1">
    <location>
        <position position="1"/>
    </location>
</feature>
<protein>
    <submittedName>
        <fullName evidence="1">Uncharacterized protein</fullName>
    </submittedName>
</protein>
<reference evidence="1 2" key="1">
    <citation type="journal article" date="2018" name="PLoS ONE">
        <title>The draft genome of Kipferlia bialata reveals reductive genome evolution in fornicate parasites.</title>
        <authorList>
            <person name="Tanifuji G."/>
            <person name="Takabayashi S."/>
            <person name="Kume K."/>
            <person name="Takagi M."/>
            <person name="Nakayama T."/>
            <person name="Kamikawa R."/>
            <person name="Inagaki Y."/>
            <person name="Hashimoto T."/>
        </authorList>
    </citation>
    <scope>NUCLEOTIDE SEQUENCE [LARGE SCALE GENOMIC DNA]</scope>
    <source>
        <strain evidence="1">NY0173</strain>
    </source>
</reference>
<dbReference type="InterPro" id="IPR027417">
    <property type="entry name" value="P-loop_NTPase"/>
</dbReference>
<gene>
    <name evidence="1" type="ORF">KIPB_013290</name>
</gene>
<evidence type="ECO:0000313" key="1">
    <source>
        <dbReference type="EMBL" id="GIQ90482.1"/>
    </source>
</evidence>
<evidence type="ECO:0000313" key="2">
    <source>
        <dbReference type="Proteomes" id="UP000265618"/>
    </source>
</evidence>
<organism evidence="1 2">
    <name type="scientific">Kipferlia bialata</name>
    <dbReference type="NCBI Taxonomy" id="797122"/>
    <lineage>
        <taxon>Eukaryota</taxon>
        <taxon>Metamonada</taxon>
        <taxon>Carpediemonas-like organisms</taxon>
        <taxon>Kipferlia</taxon>
    </lineage>
</organism>
<sequence>LIDAVHAELLKDRERRESGQGETVLLIEGLYPHLSLQQTDDASLRPSVIVHLTIDRDTMLQRRANRDPWIRDNLDYFHNCIAQYKPHLDMVPGLSTSLSDSYTTATDNPHPVQYTEIDSGGYTETELTERLVGIVLRHTADGSESSGVHSNI</sequence>
<accession>A0A9K3D8B8</accession>
<keyword evidence="2" id="KW-1185">Reference proteome</keyword>
<dbReference type="SUPFAM" id="SSF52540">
    <property type="entry name" value="P-loop containing nucleoside triphosphate hydrolases"/>
    <property type="match status" value="1"/>
</dbReference>
<dbReference type="Proteomes" id="UP000265618">
    <property type="component" value="Unassembled WGS sequence"/>
</dbReference>
<comment type="caution">
    <text evidence="1">The sequence shown here is derived from an EMBL/GenBank/DDBJ whole genome shotgun (WGS) entry which is preliminary data.</text>
</comment>